<dbReference type="InterPro" id="IPR003838">
    <property type="entry name" value="ABC3_permease_C"/>
</dbReference>
<dbReference type="PANTHER" id="PTHR43738:SF1">
    <property type="entry name" value="HEMIN TRANSPORT SYSTEM PERMEASE PROTEIN HRTB-RELATED"/>
    <property type="match status" value="1"/>
</dbReference>
<name>A0A2S2CXB6_9PROT</name>
<evidence type="ECO:0000313" key="11">
    <source>
        <dbReference type="Proteomes" id="UP000245629"/>
    </source>
</evidence>
<keyword evidence="5 7" id="KW-1133">Transmembrane helix</keyword>
<evidence type="ECO:0000313" key="10">
    <source>
        <dbReference type="EMBL" id="AWK89131.1"/>
    </source>
</evidence>
<reference evidence="11" key="1">
    <citation type="submission" date="2018-05" db="EMBL/GenBank/DDBJ databases">
        <title>Azospirillum thermophila sp. nov., a novel isolated from hot spring.</title>
        <authorList>
            <person name="Zhao Z."/>
        </authorList>
    </citation>
    <scope>NUCLEOTIDE SEQUENCE [LARGE SCALE GENOMIC DNA]</scope>
    <source>
        <strain evidence="11">CFH 70021</strain>
        <plasmid evidence="11">unnamed1</plasmid>
    </source>
</reference>
<dbReference type="AlphaFoldDB" id="A0A2S2CXB6"/>
<accession>A0A2S2CXB6</accession>
<keyword evidence="2" id="KW-0813">Transport</keyword>
<comment type="subcellular location">
    <subcellularLocation>
        <location evidence="1">Cell membrane</location>
        <topology evidence="1">Multi-pass membrane protein</topology>
    </subcellularLocation>
</comment>
<dbReference type="GO" id="GO:0005886">
    <property type="term" value="C:plasma membrane"/>
    <property type="evidence" value="ECO:0007669"/>
    <property type="project" value="UniProtKB-SubCell"/>
</dbReference>
<dbReference type="OrthoDB" id="9768465at2"/>
<evidence type="ECO:0000256" key="3">
    <source>
        <dbReference type="ARBA" id="ARBA00022475"/>
    </source>
</evidence>
<geneLocation type="plasmid" evidence="10 11">
    <name>unnamed1</name>
</geneLocation>
<dbReference type="Pfam" id="PF02687">
    <property type="entry name" value="FtsX"/>
    <property type="match status" value="1"/>
</dbReference>
<keyword evidence="3" id="KW-1003">Cell membrane</keyword>
<feature type="transmembrane region" description="Helical" evidence="7">
    <location>
        <begin position="20"/>
        <end position="42"/>
    </location>
</feature>
<feature type="transmembrane region" description="Helical" evidence="7">
    <location>
        <begin position="312"/>
        <end position="333"/>
    </location>
</feature>
<dbReference type="InterPro" id="IPR025857">
    <property type="entry name" value="MacB_PCD"/>
</dbReference>
<evidence type="ECO:0000256" key="4">
    <source>
        <dbReference type="ARBA" id="ARBA00022692"/>
    </source>
</evidence>
<feature type="transmembrane region" description="Helical" evidence="7">
    <location>
        <begin position="345"/>
        <end position="366"/>
    </location>
</feature>
<dbReference type="RefSeq" id="WP_109332083.1">
    <property type="nucleotide sequence ID" value="NZ_CP029356.1"/>
</dbReference>
<keyword evidence="11" id="KW-1185">Reference proteome</keyword>
<sequence>MLVPLARRTLLYEWRRFLPAALAIAFSGLLVLVQMGLLVGLFSTITVYVTASAGDIWAGFPGTQTIDAGRPIRADTEVFLRLHPAVARVERMQWSGGDWRSPHGDRGGLTIIVTGIDTRDDGLALAHAVTPEQRRALREPGGILVDRSDLGKLGAALGDTAEIGGQRVRVVGATTGLRAIGAVNVVASLETVAVLDGLTRPSEDVAYFLVGLKPGAETAAVVRDMTSGRPGRAFDVWAAGDLADRTLRYWILESGMGVGVAFGSAIALTVGVAIASQTLSAAIGGLIREFATLRALGVPASGLRRIVLAQSLWLAAAGLLLAGLLGAGVLVLARAYQVPVRIEPGMTLLAVLLVLGVALSSGLLALRQLRRAEPAMLLR</sequence>
<evidence type="ECO:0000256" key="7">
    <source>
        <dbReference type="SAM" id="Phobius"/>
    </source>
</evidence>
<keyword evidence="6 7" id="KW-0472">Membrane</keyword>
<gene>
    <name evidence="10" type="ORF">DEW08_24350</name>
</gene>
<protein>
    <submittedName>
        <fullName evidence="10">ABC transporter permease</fullName>
    </submittedName>
</protein>
<evidence type="ECO:0000256" key="1">
    <source>
        <dbReference type="ARBA" id="ARBA00004651"/>
    </source>
</evidence>
<proteinExistence type="predicted"/>
<evidence type="ECO:0000259" key="8">
    <source>
        <dbReference type="Pfam" id="PF02687"/>
    </source>
</evidence>
<keyword evidence="10" id="KW-0614">Plasmid</keyword>
<feature type="domain" description="ABC3 transporter permease C-terminal" evidence="8">
    <location>
        <begin position="262"/>
        <end position="374"/>
    </location>
</feature>
<dbReference type="Proteomes" id="UP000245629">
    <property type="component" value="Plasmid unnamed1"/>
</dbReference>
<dbReference type="EMBL" id="CP029356">
    <property type="protein sequence ID" value="AWK89131.1"/>
    <property type="molecule type" value="Genomic_DNA"/>
</dbReference>
<dbReference type="Pfam" id="PF12704">
    <property type="entry name" value="MacB_PCD"/>
    <property type="match status" value="1"/>
</dbReference>
<evidence type="ECO:0000256" key="6">
    <source>
        <dbReference type="ARBA" id="ARBA00023136"/>
    </source>
</evidence>
<dbReference type="InterPro" id="IPR005891">
    <property type="entry name" value="DevC"/>
</dbReference>
<evidence type="ECO:0000259" key="9">
    <source>
        <dbReference type="Pfam" id="PF12704"/>
    </source>
</evidence>
<organism evidence="10 11">
    <name type="scientific">Azospirillum thermophilum</name>
    <dbReference type="NCBI Taxonomy" id="2202148"/>
    <lineage>
        <taxon>Bacteria</taxon>
        <taxon>Pseudomonadati</taxon>
        <taxon>Pseudomonadota</taxon>
        <taxon>Alphaproteobacteria</taxon>
        <taxon>Rhodospirillales</taxon>
        <taxon>Azospirillaceae</taxon>
        <taxon>Azospirillum</taxon>
    </lineage>
</organism>
<evidence type="ECO:0000256" key="5">
    <source>
        <dbReference type="ARBA" id="ARBA00022989"/>
    </source>
</evidence>
<dbReference type="InterPro" id="IPR051125">
    <property type="entry name" value="ABC-4/HrtB_transporter"/>
</dbReference>
<dbReference type="KEGG" id="azz:DEW08_24350"/>
<dbReference type="PIRSF" id="PIRSF031773">
    <property type="entry name" value="DevC"/>
    <property type="match status" value="1"/>
</dbReference>
<dbReference type="PANTHER" id="PTHR43738">
    <property type="entry name" value="ABC TRANSPORTER, MEMBRANE PROTEIN"/>
    <property type="match status" value="1"/>
</dbReference>
<feature type="domain" description="MacB-like periplasmic core" evidence="9">
    <location>
        <begin position="20"/>
        <end position="226"/>
    </location>
</feature>
<evidence type="ECO:0000256" key="2">
    <source>
        <dbReference type="ARBA" id="ARBA00022448"/>
    </source>
</evidence>
<keyword evidence="4 7" id="KW-0812">Transmembrane</keyword>